<dbReference type="SUPFAM" id="SSF55729">
    <property type="entry name" value="Acyl-CoA N-acyltransferases (Nat)"/>
    <property type="match status" value="1"/>
</dbReference>
<evidence type="ECO:0000256" key="1">
    <source>
        <dbReference type="ARBA" id="ARBA00004924"/>
    </source>
</evidence>
<comment type="pathway">
    <text evidence="1">Siderophore biosynthesis.</text>
</comment>
<evidence type="ECO:0000313" key="4">
    <source>
        <dbReference type="Proteomes" id="UP000235994"/>
    </source>
</evidence>
<dbReference type="Gene3D" id="3.40.630.30">
    <property type="match status" value="1"/>
</dbReference>
<organism evidence="3 4">
    <name type="scientific">Achromobacter pulmonis</name>
    <dbReference type="NCBI Taxonomy" id="1389932"/>
    <lineage>
        <taxon>Bacteria</taxon>
        <taxon>Pseudomonadati</taxon>
        <taxon>Pseudomonadota</taxon>
        <taxon>Betaproteobacteria</taxon>
        <taxon>Burkholderiales</taxon>
        <taxon>Alcaligenaceae</taxon>
        <taxon>Achromobacter</taxon>
    </lineage>
</organism>
<dbReference type="PANTHER" id="PTHR31438:SF1">
    <property type="entry name" value="LYSINE N-ACYLTRANSFERASE C17G9.06C-RELATED"/>
    <property type="match status" value="1"/>
</dbReference>
<protein>
    <submittedName>
        <fullName evidence="3">N-acetyltransferase</fullName>
    </submittedName>
</protein>
<dbReference type="InterPro" id="IPR016181">
    <property type="entry name" value="Acyl_CoA_acyltransferase"/>
</dbReference>
<dbReference type="GO" id="GO:0019290">
    <property type="term" value="P:siderophore biosynthetic process"/>
    <property type="evidence" value="ECO:0007669"/>
    <property type="project" value="InterPro"/>
</dbReference>
<evidence type="ECO:0000313" key="3">
    <source>
        <dbReference type="EMBL" id="PND35144.1"/>
    </source>
</evidence>
<dbReference type="PANTHER" id="PTHR31438">
    <property type="entry name" value="LYSINE N-ACYLTRANSFERASE C17G9.06C-RELATED"/>
    <property type="match status" value="1"/>
</dbReference>
<dbReference type="SMART" id="SM01006">
    <property type="entry name" value="AlcB"/>
    <property type="match status" value="1"/>
</dbReference>
<comment type="caution">
    <text evidence="3">The sequence shown here is derived from an EMBL/GenBank/DDBJ whole genome shotgun (WGS) entry which is preliminary data.</text>
</comment>
<dbReference type="RefSeq" id="WP_102771090.1">
    <property type="nucleotide sequence ID" value="NZ_POQS01000001.1"/>
</dbReference>
<proteinExistence type="predicted"/>
<evidence type="ECO:0000259" key="2">
    <source>
        <dbReference type="SMART" id="SM01006"/>
    </source>
</evidence>
<keyword evidence="4" id="KW-1185">Reference proteome</keyword>
<name>A0A2N8KNW3_9BURK</name>
<dbReference type="InterPro" id="IPR019432">
    <property type="entry name" value="Acyltransferase_MbtK/IucB-like"/>
</dbReference>
<reference evidence="3 4" key="1">
    <citation type="submission" date="2018-01" db="EMBL/GenBank/DDBJ databases">
        <title>The draft genome of an aniline degradation strain ANB-1.</title>
        <authorList>
            <person name="Zhang L."/>
            <person name="Jiang J."/>
        </authorList>
    </citation>
    <scope>NUCLEOTIDE SEQUENCE [LARGE SCALE GENOMIC DNA]</scope>
    <source>
        <strain evidence="3 4">ANB-1</strain>
    </source>
</reference>
<sequence length="201" mass="23088">MMIMTATFLSAIDRQARNRYDDGAGLALRPLDPAADAALLRQWFSMDYARFWSMQEHTEAQVREFYEALADSGHAAAWLGSYQDRPAFLLECYDPAHDQVGEHYPVCHGDLGMHIFIGPPEVRIPHFSRRVFAFVMRFLFDRLHARRVVVEPDSNNIKIHALNLAMGFTYAGQARFREKTASIAFCTRRQFEQAQLQESSL</sequence>
<accession>A0A2N8KNW3</accession>
<feature type="domain" description="Acyltransferase MbtK/IucB-like conserved" evidence="2">
    <location>
        <begin position="29"/>
        <end position="76"/>
    </location>
</feature>
<dbReference type="AlphaFoldDB" id="A0A2N8KNW3"/>
<dbReference type="GO" id="GO:0016410">
    <property type="term" value="F:N-acyltransferase activity"/>
    <property type="evidence" value="ECO:0007669"/>
    <property type="project" value="TreeGrafter"/>
</dbReference>
<dbReference type="Pfam" id="PF13523">
    <property type="entry name" value="Acetyltransf_8"/>
    <property type="match status" value="1"/>
</dbReference>
<gene>
    <name evidence="3" type="ORF">C1I89_01750</name>
</gene>
<dbReference type="EMBL" id="POQS01000001">
    <property type="protein sequence ID" value="PND35144.1"/>
    <property type="molecule type" value="Genomic_DNA"/>
</dbReference>
<keyword evidence="3" id="KW-0808">Transferase</keyword>
<dbReference type="Proteomes" id="UP000235994">
    <property type="component" value="Unassembled WGS sequence"/>
</dbReference>